<comment type="caution">
    <text evidence="2">The sequence shown here is derived from an EMBL/GenBank/DDBJ whole genome shotgun (WGS) entry which is preliminary data.</text>
</comment>
<dbReference type="Proteomes" id="UP000613974">
    <property type="component" value="Unassembled WGS sequence"/>
</dbReference>
<protein>
    <submittedName>
        <fullName evidence="2">Uncharacterized protein</fullName>
    </submittedName>
</protein>
<gene>
    <name evidence="2" type="ORF">Snoj_43050</name>
</gene>
<dbReference type="RefSeq" id="WP_189734467.1">
    <property type="nucleotide sequence ID" value="NZ_BMRL01000002.1"/>
</dbReference>
<accession>A0ABQ3SQQ4</accession>
<feature type="region of interest" description="Disordered" evidence="1">
    <location>
        <begin position="1"/>
        <end position="22"/>
    </location>
</feature>
<dbReference type="GeneID" id="95588613"/>
<dbReference type="EMBL" id="BNEC01000005">
    <property type="protein sequence ID" value="GHI70387.1"/>
    <property type="molecule type" value="Genomic_DNA"/>
</dbReference>
<evidence type="ECO:0000313" key="2">
    <source>
        <dbReference type="EMBL" id="GHI70387.1"/>
    </source>
</evidence>
<keyword evidence="3" id="KW-1185">Reference proteome</keyword>
<proteinExistence type="predicted"/>
<reference evidence="3" key="1">
    <citation type="submission" date="2023-07" db="EMBL/GenBank/DDBJ databases">
        <title>Whole genome shotgun sequence of Streptomyces nojiriensis NBRC 13794.</title>
        <authorList>
            <person name="Komaki H."/>
            <person name="Tamura T."/>
        </authorList>
    </citation>
    <scope>NUCLEOTIDE SEQUENCE [LARGE SCALE GENOMIC DNA]</scope>
    <source>
        <strain evidence="3">NBRC 13794</strain>
    </source>
</reference>
<sequence length="307" mass="33736">MSSTPQTRSDSTDKGGDCNPGAIDDLTCSARGIHRQAEVTEEHLPQLKDFKEKFDSARVEYTKARDAAEKDLVAARTTLHTVREQIRCRVHKDQKQCLARAVDEVFDDIRDCAGDWGCCVDACACEFDDGVGEHDTVATLSARIARYTTEVGKAADCFTRLHQELEDLPERATKIKTEAAQLLADASDPEAGKDVVRLYARLLVLERRIEEVWRGFTTVEAYVGCLCKALLCVLRGRQAIAALEGAKAVLVCKEEAKKAACERKQTQTLEEVMAVYDRLCPPCPPRGAAEAEEDDAVEVEAVSGALT</sequence>
<name>A0ABQ3SQQ4_9ACTN</name>
<evidence type="ECO:0000256" key="1">
    <source>
        <dbReference type="SAM" id="MobiDB-lite"/>
    </source>
</evidence>
<organism evidence="2 3">
    <name type="scientific">Streptomyces nojiriensis</name>
    <dbReference type="NCBI Taxonomy" id="66374"/>
    <lineage>
        <taxon>Bacteria</taxon>
        <taxon>Bacillati</taxon>
        <taxon>Actinomycetota</taxon>
        <taxon>Actinomycetes</taxon>
        <taxon>Kitasatosporales</taxon>
        <taxon>Streptomycetaceae</taxon>
        <taxon>Streptomyces</taxon>
    </lineage>
</organism>
<evidence type="ECO:0000313" key="3">
    <source>
        <dbReference type="Proteomes" id="UP000613974"/>
    </source>
</evidence>